<reference evidence="3" key="1">
    <citation type="journal article" date="2023" name="Mol. Phylogenet. Evol.">
        <title>Genome-scale phylogeny and comparative genomics of the fungal order Sordariales.</title>
        <authorList>
            <person name="Hensen N."/>
            <person name="Bonometti L."/>
            <person name="Westerberg I."/>
            <person name="Brannstrom I.O."/>
            <person name="Guillou S."/>
            <person name="Cros-Aarteil S."/>
            <person name="Calhoun S."/>
            <person name="Haridas S."/>
            <person name="Kuo A."/>
            <person name="Mondo S."/>
            <person name="Pangilinan J."/>
            <person name="Riley R."/>
            <person name="LaButti K."/>
            <person name="Andreopoulos B."/>
            <person name="Lipzen A."/>
            <person name="Chen C."/>
            <person name="Yan M."/>
            <person name="Daum C."/>
            <person name="Ng V."/>
            <person name="Clum A."/>
            <person name="Steindorff A."/>
            <person name="Ohm R.A."/>
            <person name="Martin F."/>
            <person name="Silar P."/>
            <person name="Natvig D.O."/>
            <person name="Lalanne C."/>
            <person name="Gautier V."/>
            <person name="Ament-Velasquez S.L."/>
            <person name="Kruys A."/>
            <person name="Hutchinson M.I."/>
            <person name="Powell A.J."/>
            <person name="Barry K."/>
            <person name="Miller A.N."/>
            <person name="Grigoriev I.V."/>
            <person name="Debuchy R."/>
            <person name="Gladieux P."/>
            <person name="Hiltunen Thoren M."/>
            <person name="Johannesson H."/>
        </authorList>
    </citation>
    <scope>NUCLEOTIDE SEQUENCE</scope>
    <source>
        <strain evidence="3">CBS 757.83</strain>
    </source>
</reference>
<dbReference type="AlphaFoldDB" id="A0AAN6PUD4"/>
<gene>
    <name evidence="3" type="ORF">N658DRAFT_561902</name>
</gene>
<feature type="region of interest" description="Disordered" evidence="1">
    <location>
        <begin position="19"/>
        <end position="52"/>
    </location>
</feature>
<evidence type="ECO:0000256" key="1">
    <source>
        <dbReference type="SAM" id="MobiDB-lite"/>
    </source>
</evidence>
<name>A0AAN6PUD4_9PEZI</name>
<feature type="signal peptide" evidence="2">
    <location>
        <begin position="1"/>
        <end position="20"/>
    </location>
</feature>
<evidence type="ECO:0000256" key="2">
    <source>
        <dbReference type="SAM" id="SignalP"/>
    </source>
</evidence>
<dbReference type="Proteomes" id="UP001305647">
    <property type="component" value="Unassembled WGS sequence"/>
</dbReference>
<accession>A0AAN6PUD4</accession>
<evidence type="ECO:0000313" key="3">
    <source>
        <dbReference type="EMBL" id="KAK4097236.1"/>
    </source>
</evidence>
<comment type="caution">
    <text evidence="3">The sequence shown here is derived from an EMBL/GenBank/DDBJ whole genome shotgun (WGS) entry which is preliminary data.</text>
</comment>
<keyword evidence="4" id="KW-1185">Reference proteome</keyword>
<evidence type="ECO:0008006" key="5">
    <source>
        <dbReference type="Google" id="ProtNLM"/>
    </source>
</evidence>
<organism evidence="3 4">
    <name type="scientific">Parathielavia hyrcaniae</name>
    <dbReference type="NCBI Taxonomy" id="113614"/>
    <lineage>
        <taxon>Eukaryota</taxon>
        <taxon>Fungi</taxon>
        <taxon>Dikarya</taxon>
        <taxon>Ascomycota</taxon>
        <taxon>Pezizomycotina</taxon>
        <taxon>Sordariomycetes</taxon>
        <taxon>Sordariomycetidae</taxon>
        <taxon>Sordariales</taxon>
        <taxon>Chaetomiaceae</taxon>
        <taxon>Parathielavia</taxon>
    </lineage>
</organism>
<keyword evidence="2" id="KW-0732">Signal</keyword>
<dbReference type="EMBL" id="MU863680">
    <property type="protein sequence ID" value="KAK4097236.1"/>
    <property type="molecule type" value="Genomic_DNA"/>
</dbReference>
<reference evidence="3" key="2">
    <citation type="submission" date="2023-05" db="EMBL/GenBank/DDBJ databases">
        <authorList>
            <consortium name="Lawrence Berkeley National Laboratory"/>
            <person name="Steindorff A."/>
            <person name="Hensen N."/>
            <person name="Bonometti L."/>
            <person name="Westerberg I."/>
            <person name="Brannstrom I.O."/>
            <person name="Guillou S."/>
            <person name="Cros-Aarteil S."/>
            <person name="Calhoun S."/>
            <person name="Haridas S."/>
            <person name="Kuo A."/>
            <person name="Mondo S."/>
            <person name="Pangilinan J."/>
            <person name="Riley R."/>
            <person name="Labutti K."/>
            <person name="Andreopoulos B."/>
            <person name="Lipzen A."/>
            <person name="Chen C."/>
            <person name="Yanf M."/>
            <person name="Daum C."/>
            <person name="Ng V."/>
            <person name="Clum A."/>
            <person name="Ohm R."/>
            <person name="Martin F."/>
            <person name="Silar P."/>
            <person name="Natvig D."/>
            <person name="Lalanne C."/>
            <person name="Gautier V."/>
            <person name="Ament-Velasquez S.L."/>
            <person name="Kruys A."/>
            <person name="Hutchinson M.I."/>
            <person name="Powell A.J."/>
            <person name="Barry K."/>
            <person name="Miller A.N."/>
            <person name="Grigoriev I.V."/>
            <person name="Debuchy R."/>
            <person name="Gladieux P."/>
            <person name="Thoren M.H."/>
            <person name="Johannesson H."/>
        </authorList>
    </citation>
    <scope>NUCLEOTIDE SEQUENCE</scope>
    <source>
        <strain evidence="3">CBS 757.83</strain>
    </source>
</reference>
<sequence length="121" mass="12783">MTRMTPTLLAAAPALQQAVAAPVAQGGGDNEALPTPSGPRGPRRTGAFPDWRLPNGQTLSNMIFIIRRDPAEPVQTPPPVDGLILSRGLGEMEQIFRSLVRFSSLQVTLSSHSLEAPTGSA</sequence>
<feature type="compositionally biased region" description="Low complexity" evidence="1">
    <location>
        <begin position="34"/>
        <end position="46"/>
    </location>
</feature>
<protein>
    <recommendedName>
        <fullName evidence="5">Secreted protein</fullName>
    </recommendedName>
</protein>
<feature type="chain" id="PRO_5042984849" description="Secreted protein" evidence="2">
    <location>
        <begin position="21"/>
        <end position="121"/>
    </location>
</feature>
<proteinExistence type="predicted"/>
<evidence type="ECO:0000313" key="4">
    <source>
        <dbReference type="Proteomes" id="UP001305647"/>
    </source>
</evidence>